<dbReference type="NCBIfam" id="NF004852">
    <property type="entry name" value="PRK06203.1"/>
    <property type="match status" value="1"/>
</dbReference>
<dbReference type="PANTHER" id="PTHR43622">
    <property type="entry name" value="3-DEHYDROQUINATE SYNTHASE"/>
    <property type="match status" value="1"/>
</dbReference>
<accession>A0A6J5JXK6</accession>
<evidence type="ECO:0000256" key="5">
    <source>
        <dbReference type="ARBA" id="ARBA00023027"/>
    </source>
</evidence>
<dbReference type="KEGG" id="acil:ESZ_00032"/>
<evidence type="ECO:0000256" key="7">
    <source>
        <dbReference type="ARBA" id="ARBA00023239"/>
    </source>
</evidence>
<dbReference type="Pfam" id="PF01761">
    <property type="entry name" value="DHQ_synthase"/>
    <property type="match status" value="1"/>
</dbReference>
<organism evidence="11 12">
    <name type="scientific">Candidatus Azoamicus ciliaticola</name>
    <dbReference type="NCBI Taxonomy" id="2652803"/>
    <lineage>
        <taxon>Bacteria</taxon>
        <taxon>Pseudomonadati</taxon>
        <taxon>Pseudomonadota</taxon>
        <taxon>Gammaproteobacteria</taxon>
        <taxon>Candidatus Azoamicaceae</taxon>
        <taxon>Candidatus Azoamicus</taxon>
    </lineage>
</organism>
<dbReference type="GO" id="GO:0046872">
    <property type="term" value="F:metal ion binding"/>
    <property type="evidence" value="ECO:0007669"/>
    <property type="project" value="UniProtKB-KW"/>
</dbReference>
<dbReference type="Gene3D" id="3.40.50.1970">
    <property type="match status" value="1"/>
</dbReference>
<evidence type="ECO:0000256" key="4">
    <source>
        <dbReference type="ARBA" id="ARBA00022723"/>
    </source>
</evidence>
<keyword evidence="7 11" id="KW-0456">Lyase</keyword>
<dbReference type="Proteomes" id="UP000509549">
    <property type="component" value="Chromosome"/>
</dbReference>
<keyword evidence="8" id="KW-0170">Cobalt</keyword>
<dbReference type="GO" id="GO:0008652">
    <property type="term" value="P:amino acid biosynthetic process"/>
    <property type="evidence" value="ECO:0007669"/>
    <property type="project" value="UniProtKB-KW"/>
</dbReference>
<keyword evidence="3" id="KW-0028">Amino-acid biosynthesis</keyword>
<dbReference type="InterPro" id="IPR056179">
    <property type="entry name" value="DHQS_C"/>
</dbReference>
<evidence type="ECO:0000259" key="9">
    <source>
        <dbReference type="Pfam" id="PF01761"/>
    </source>
</evidence>
<keyword evidence="12" id="KW-1185">Reference proteome</keyword>
<evidence type="ECO:0000256" key="6">
    <source>
        <dbReference type="ARBA" id="ARBA00023141"/>
    </source>
</evidence>
<dbReference type="RefSeq" id="WP_176604789.1">
    <property type="nucleotide sequence ID" value="NZ_LR794158.1"/>
</dbReference>
<evidence type="ECO:0000313" key="12">
    <source>
        <dbReference type="Proteomes" id="UP000509549"/>
    </source>
</evidence>
<dbReference type="SUPFAM" id="SSF56796">
    <property type="entry name" value="Dehydroquinate synthase-like"/>
    <property type="match status" value="1"/>
</dbReference>
<evidence type="ECO:0000313" key="11">
    <source>
        <dbReference type="EMBL" id="CAB3976252.1"/>
    </source>
</evidence>
<proteinExistence type="predicted"/>
<dbReference type="GO" id="GO:0009073">
    <property type="term" value="P:aromatic amino acid family biosynthetic process"/>
    <property type="evidence" value="ECO:0007669"/>
    <property type="project" value="UniProtKB-KW"/>
</dbReference>
<evidence type="ECO:0000256" key="1">
    <source>
        <dbReference type="ARBA" id="ARBA00001911"/>
    </source>
</evidence>
<dbReference type="PANTHER" id="PTHR43622:SF7">
    <property type="entry name" value="3-DEHYDROQUINATE SYNTHASE, CHLOROPLASTIC"/>
    <property type="match status" value="1"/>
</dbReference>
<evidence type="ECO:0000256" key="3">
    <source>
        <dbReference type="ARBA" id="ARBA00022605"/>
    </source>
</evidence>
<feature type="domain" description="3-dehydroquinate synthase C-terminal" evidence="10">
    <location>
        <begin position="206"/>
        <end position="336"/>
    </location>
</feature>
<reference evidence="11 12" key="1">
    <citation type="submission" date="2020-04" db="EMBL/GenBank/DDBJ databases">
        <authorList>
            <person name="Graf S J."/>
        </authorList>
    </citation>
    <scope>NUCLEOTIDE SEQUENCE [LARGE SCALE GENOMIC DNA]</scope>
    <source>
        <strain evidence="11">1</strain>
    </source>
</reference>
<name>A0A6J5JXK6_9GAMM</name>
<evidence type="ECO:0000259" key="10">
    <source>
        <dbReference type="Pfam" id="PF24621"/>
    </source>
</evidence>
<evidence type="ECO:0000256" key="2">
    <source>
        <dbReference type="ARBA" id="ARBA00001941"/>
    </source>
</evidence>
<dbReference type="GO" id="GO:0003856">
    <property type="term" value="F:3-dehydroquinate synthase activity"/>
    <property type="evidence" value="ECO:0007669"/>
    <property type="project" value="TreeGrafter"/>
</dbReference>
<keyword evidence="6" id="KW-0057">Aromatic amino acid biosynthesis</keyword>
<dbReference type="EMBL" id="LR794158">
    <property type="protein sequence ID" value="CAB3976252.1"/>
    <property type="molecule type" value="Genomic_DNA"/>
</dbReference>
<evidence type="ECO:0000256" key="8">
    <source>
        <dbReference type="ARBA" id="ARBA00023285"/>
    </source>
</evidence>
<keyword evidence="4" id="KW-0479">Metal-binding</keyword>
<dbReference type="Gene3D" id="1.20.1090.10">
    <property type="entry name" value="Dehydroquinate synthase-like - alpha domain"/>
    <property type="match status" value="1"/>
</dbReference>
<dbReference type="InterPro" id="IPR030963">
    <property type="entry name" value="DHQ_synth_fam"/>
</dbReference>
<dbReference type="Pfam" id="PF24621">
    <property type="entry name" value="DHQS_C"/>
    <property type="match status" value="1"/>
</dbReference>
<comment type="cofactor">
    <cofactor evidence="2">
        <name>Co(2+)</name>
        <dbReference type="ChEBI" id="CHEBI:48828"/>
    </cofactor>
</comment>
<dbReference type="InterPro" id="IPR050071">
    <property type="entry name" value="Dehydroquinate_synthase"/>
</dbReference>
<feature type="domain" description="3-dehydroquinate synthase N-terminal" evidence="9">
    <location>
        <begin position="92"/>
        <end position="204"/>
    </location>
</feature>
<gene>
    <name evidence="11" type="primary">gacC</name>
    <name evidence="11" type="ORF">ESZ_00032</name>
</gene>
<comment type="cofactor">
    <cofactor evidence="1">
        <name>NAD(+)</name>
        <dbReference type="ChEBI" id="CHEBI:57540"/>
    </cofactor>
</comment>
<protein>
    <submittedName>
        <fullName evidence="11">2-epi-5-epi-valiolone synthase</fullName>
        <ecNumber evidence="11">4.2.3.152</ecNumber>
    </submittedName>
</protein>
<dbReference type="AlphaFoldDB" id="A0A6J5JXK6"/>
<dbReference type="PIRSF" id="PIRSF001455">
    <property type="entry name" value="DHQ_synth"/>
    <property type="match status" value="1"/>
</dbReference>
<dbReference type="EC" id="4.2.3.152" evidence="11"/>
<dbReference type="InterPro" id="IPR030960">
    <property type="entry name" value="DHQS/DOIS_N"/>
</dbReference>
<sequence length="401" mass="46159">MNVYYSIKNIKYMRTIRQSFQVTFKYNIIFTHDIFNIKNSTLIKTLNTKNKKKIIIFIDKNVYKTNENINTKIKDYIKNNEKYINLVCDPILITGGEKIKNHYNLVKYAYKLIDVYKICRQSYVLAIGGGTLLDLIGFVASTAHRGIKLIRIPTTTLSQDDSGVGVKNGINFTNKKNFIGSFSTPYAVINDFNLLNSLKDENFIEGFSEAIKVSLIKDKKLFFLIKNNTNEILNREKKITEKIIYECAKIHAKHISKKGDPFEVKSSRPLDFGHWAAHKIESLSKYKISHGKSVAIGLALDCTYSYLLKLLKKDDWKNIITTIIKLTLPIYSKELSFIENNKNVIFNGLEEFREHLGGKLTITLIKSIGEKIETHHINKNIYEKSIKLLKKLNNTIKNANK</sequence>
<keyword evidence="5" id="KW-0520">NAD</keyword>